<dbReference type="EMBL" id="WVIC01000038">
    <property type="protein sequence ID" value="NCJ08001.1"/>
    <property type="molecule type" value="Genomic_DNA"/>
</dbReference>
<accession>A0A8K2A8G5</accession>
<evidence type="ECO:0000256" key="1">
    <source>
        <dbReference type="SAM" id="MobiDB-lite"/>
    </source>
</evidence>
<name>A0A8K2A8G5_9CYAN</name>
<feature type="compositionally biased region" description="Polar residues" evidence="1">
    <location>
        <begin position="1"/>
        <end position="14"/>
    </location>
</feature>
<dbReference type="Proteomes" id="UP000607397">
    <property type="component" value="Unassembled WGS sequence"/>
</dbReference>
<sequence>MTPKISNSWDSSPSREPGVTDSLWQPPWWRWLISALSGTVETEKQIAWLRKETEELRKSNEEMRKETAELRKSNEEFEKSNEEFEKSNEDARIQDDQQLAELLRQNERLAELELKLDAVLPKSGSS</sequence>
<evidence type="ECO:0000313" key="3">
    <source>
        <dbReference type="Proteomes" id="UP000607397"/>
    </source>
</evidence>
<reference evidence="2" key="1">
    <citation type="submission" date="2019-12" db="EMBL/GenBank/DDBJ databases">
        <title>High-Quality draft genome sequences of three cyanobacteria isolated from the limestone walls of the Old Cathedral of Coimbra.</title>
        <authorList>
            <person name="Tiago I."/>
            <person name="Soares F."/>
            <person name="Portugal A."/>
        </authorList>
    </citation>
    <scope>NUCLEOTIDE SEQUENCE [LARGE SCALE GENOMIC DNA]</scope>
    <source>
        <strain evidence="2">C</strain>
    </source>
</reference>
<gene>
    <name evidence="2" type="ORF">GS597_16100</name>
</gene>
<keyword evidence="3" id="KW-1185">Reference proteome</keyword>
<feature type="region of interest" description="Disordered" evidence="1">
    <location>
        <begin position="1"/>
        <end position="23"/>
    </location>
</feature>
<comment type="caution">
    <text evidence="2">The sequence shown here is derived from an EMBL/GenBank/DDBJ whole genome shotgun (WGS) entry which is preliminary data.</text>
</comment>
<dbReference type="RefSeq" id="WP_161826479.1">
    <property type="nucleotide sequence ID" value="NZ_WVIC01000038.1"/>
</dbReference>
<proteinExistence type="predicted"/>
<dbReference type="AlphaFoldDB" id="A0A8K2A8G5"/>
<feature type="region of interest" description="Disordered" evidence="1">
    <location>
        <begin position="57"/>
        <end position="93"/>
    </location>
</feature>
<evidence type="ECO:0000313" key="2">
    <source>
        <dbReference type="EMBL" id="NCJ08001.1"/>
    </source>
</evidence>
<protein>
    <submittedName>
        <fullName evidence="2">Uncharacterized protein</fullName>
    </submittedName>
</protein>
<organism evidence="2 3">
    <name type="scientific">Petrachloros mirabilis ULC683</name>
    <dbReference type="NCBI Taxonomy" id="2781853"/>
    <lineage>
        <taxon>Bacteria</taxon>
        <taxon>Bacillati</taxon>
        <taxon>Cyanobacteriota</taxon>
        <taxon>Cyanophyceae</taxon>
        <taxon>Synechococcales</taxon>
        <taxon>Petrachlorosaceae</taxon>
        <taxon>Petrachloros</taxon>
        <taxon>Petrachloros mirabilis</taxon>
    </lineage>
</organism>